<dbReference type="AlphaFoldDB" id="A0A5N5GCR2"/>
<reference evidence="1 2" key="3">
    <citation type="submission" date="2019-11" db="EMBL/GenBank/DDBJ databases">
        <title>A de novo genome assembly of a pear dwarfing rootstock.</title>
        <authorList>
            <person name="Wang F."/>
            <person name="Wang J."/>
            <person name="Li S."/>
            <person name="Zhang Y."/>
            <person name="Fang M."/>
            <person name="Ma L."/>
            <person name="Zhao Y."/>
            <person name="Jiang S."/>
        </authorList>
    </citation>
    <scope>NUCLEOTIDE SEQUENCE [LARGE SCALE GENOMIC DNA]</scope>
    <source>
        <strain evidence="1">S2</strain>
        <tissue evidence="1">Leaf</tissue>
    </source>
</reference>
<reference evidence="1 2" key="1">
    <citation type="submission" date="2019-09" db="EMBL/GenBank/DDBJ databases">
        <authorList>
            <person name="Ou C."/>
        </authorList>
    </citation>
    <scope>NUCLEOTIDE SEQUENCE [LARGE SCALE GENOMIC DNA]</scope>
    <source>
        <strain evidence="1">S2</strain>
        <tissue evidence="1">Leaf</tissue>
    </source>
</reference>
<gene>
    <name evidence="1" type="ORF">D8674_035283</name>
</gene>
<reference evidence="2" key="2">
    <citation type="submission" date="2019-10" db="EMBL/GenBank/DDBJ databases">
        <title>A de novo genome assembly of a pear dwarfing rootstock.</title>
        <authorList>
            <person name="Wang F."/>
            <person name="Wang J."/>
            <person name="Li S."/>
            <person name="Zhang Y."/>
            <person name="Fang M."/>
            <person name="Ma L."/>
            <person name="Zhao Y."/>
            <person name="Jiang S."/>
        </authorList>
    </citation>
    <scope>NUCLEOTIDE SEQUENCE [LARGE SCALE GENOMIC DNA]</scope>
</reference>
<protein>
    <submittedName>
        <fullName evidence="1">Nucleolar protein 6-like</fullName>
    </submittedName>
</protein>
<organism evidence="1 2">
    <name type="scientific">Pyrus ussuriensis x Pyrus communis</name>
    <dbReference type="NCBI Taxonomy" id="2448454"/>
    <lineage>
        <taxon>Eukaryota</taxon>
        <taxon>Viridiplantae</taxon>
        <taxon>Streptophyta</taxon>
        <taxon>Embryophyta</taxon>
        <taxon>Tracheophyta</taxon>
        <taxon>Spermatophyta</taxon>
        <taxon>Magnoliopsida</taxon>
        <taxon>eudicotyledons</taxon>
        <taxon>Gunneridae</taxon>
        <taxon>Pentapetalae</taxon>
        <taxon>rosids</taxon>
        <taxon>fabids</taxon>
        <taxon>Rosales</taxon>
        <taxon>Rosaceae</taxon>
        <taxon>Amygdaloideae</taxon>
        <taxon>Maleae</taxon>
        <taxon>Pyrus</taxon>
    </lineage>
</organism>
<sequence length="60" mass="6460">MKVEEKLGVTGLLGALQMRKLMVVVLDGGIGGDGGLWWCWREKLGAKVMGEGGGDREQGW</sequence>
<accession>A0A5N5GCR2</accession>
<name>A0A5N5GCR2_9ROSA</name>
<comment type="caution">
    <text evidence="1">The sequence shown here is derived from an EMBL/GenBank/DDBJ whole genome shotgun (WGS) entry which is preliminary data.</text>
</comment>
<dbReference type="Proteomes" id="UP000327157">
    <property type="component" value="Chromosome 9"/>
</dbReference>
<proteinExistence type="predicted"/>
<evidence type="ECO:0000313" key="2">
    <source>
        <dbReference type="Proteomes" id="UP000327157"/>
    </source>
</evidence>
<evidence type="ECO:0000313" key="1">
    <source>
        <dbReference type="EMBL" id="KAB2612967.1"/>
    </source>
</evidence>
<dbReference type="EMBL" id="SMOL01000458">
    <property type="protein sequence ID" value="KAB2612967.1"/>
    <property type="molecule type" value="Genomic_DNA"/>
</dbReference>
<keyword evidence="2" id="KW-1185">Reference proteome</keyword>